<name>A0ABV6KJA6_9BACI</name>
<dbReference type="Proteomes" id="UP001589838">
    <property type="component" value="Unassembled WGS sequence"/>
</dbReference>
<reference evidence="1 2" key="1">
    <citation type="submission" date="2024-09" db="EMBL/GenBank/DDBJ databases">
        <authorList>
            <person name="Sun Q."/>
            <person name="Mori K."/>
        </authorList>
    </citation>
    <scope>NUCLEOTIDE SEQUENCE [LARGE SCALE GENOMIC DNA]</scope>
    <source>
        <strain evidence="1 2">NCAIM B.02610</strain>
    </source>
</reference>
<keyword evidence="2" id="KW-1185">Reference proteome</keyword>
<sequence length="256" mass="27404">MNNFMSGLIYLIAIVALTGCNIVTYEYEETYTLDSNGLSSFTINQDEGDVTITGIDNSNEITVTATFAALSDQDVEHAQKFSEQNTSLELTADGNVGQLNTSVKRGAEVEQGFVHLMIEVPNDLDLTYRQNEGQLKISGMKSDIRLQHGANHLTLVDIEGNIEITDGAGDVTLENVSGDLIINNNSGTTSVLDSSGQLRLVAGSGNIDFRNHQGDITIRSGGGNINIHTVRGDVTILESRGGSINVEDVTGNVTQP</sequence>
<dbReference type="RefSeq" id="WP_335959721.1">
    <property type="nucleotide sequence ID" value="NZ_JAXBLX010000007.1"/>
</dbReference>
<evidence type="ECO:0000313" key="2">
    <source>
        <dbReference type="Proteomes" id="UP001589838"/>
    </source>
</evidence>
<dbReference type="EMBL" id="JBHLUX010000093">
    <property type="protein sequence ID" value="MFC0473423.1"/>
    <property type="molecule type" value="Genomic_DNA"/>
</dbReference>
<evidence type="ECO:0008006" key="3">
    <source>
        <dbReference type="Google" id="ProtNLM"/>
    </source>
</evidence>
<proteinExistence type="predicted"/>
<evidence type="ECO:0000313" key="1">
    <source>
        <dbReference type="EMBL" id="MFC0473423.1"/>
    </source>
</evidence>
<comment type="caution">
    <text evidence="1">The sequence shown here is derived from an EMBL/GenBank/DDBJ whole genome shotgun (WGS) entry which is preliminary data.</text>
</comment>
<protein>
    <recommendedName>
        <fullName evidence="3">Adhesin domain-containing protein</fullName>
    </recommendedName>
</protein>
<organism evidence="1 2">
    <name type="scientific">Halalkalibacter kiskunsagensis</name>
    <dbReference type="NCBI Taxonomy" id="1548599"/>
    <lineage>
        <taxon>Bacteria</taxon>
        <taxon>Bacillati</taxon>
        <taxon>Bacillota</taxon>
        <taxon>Bacilli</taxon>
        <taxon>Bacillales</taxon>
        <taxon>Bacillaceae</taxon>
        <taxon>Halalkalibacter</taxon>
    </lineage>
</organism>
<accession>A0ABV6KJA6</accession>
<gene>
    <name evidence="1" type="ORF">ACFFHM_23675</name>
</gene>